<feature type="region of interest" description="Disordered" evidence="1">
    <location>
        <begin position="144"/>
        <end position="164"/>
    </location>
</feature>
<dbReference type="AlphaFoldDB" id="A0A0C2MXP3"/>
<gene>
    <name evidence="2" type="ORF">RF11_02043</name>
</gene>
<organism evidence="2 3">
    <name type="scientific">Thelohanellus kitauei</name>
    <name type="common">Myxosporean</name>
    <dbReference type="NCBI Taxonomy" id="669202"/>
    <lineage>
        <taxon>Eukaryota</taxon>
        <taxon>Metazoa</taxon>
        <taxon>Cnidaria</taxon>
        <taxon>Myxozoa</taxon>
        <taxon>Myxosporea</taxon>
        <taxon>Bivalvulida</taxon>
        <taxon>Platysporina</taxon>
        <taxon>Myxobolidae</taxon>
        <taxon>Thelohanellus</taxon>
    </lineage>
</organism>
<comment type="caution">
    <text evidence="2">The sequence shown here is derived from an EMBL/GenBank/DDBJ whole genome shotgun (WGS) entry which is preliminary data.</text>
</comment>
<protein>
    <submittedName>
        <fullName evidence="2">Uncharacterized protein</fullName>
    </submittedName>
</protein>
<evidence type="ECO:0000313" key="2">
    <source>
        <dbReference type="EMBL" id="KII66402.1"/>
    </source>
</evidence>
<sequence length="182" mass="21401">MYVPSIRSPTRLAPVKCNKVYKPVPVHFCTDLRRPRMRRCPRTCRAVLRIGTLLHAVRVVQDSHLLKIHSRPLPTRATTPLRHSFATKYYKEEYPTTMCIMEIFGKNRNIKVNSSSIDHKSYHYTTFGSRNYYSIEPTEKFKKNSRELPKDEDSDYDYIDPMSLPNINSRRNRYGGIFDQPT</sequence>
<evidence type="ECO:0000256" key="1">
    <source>
        <dbReference type="SAM" id="MobiDB-lite"/>
    </source>
</evidence>
<evidence type="ECO:0000313" key="3">
    <source>
        <dbReference type="Proteomes" id="UP000031668"/>
    </source>
</evidence>
<keyword evidence="3" id="KW-1185">Reference proteome</keyword>
<reference evidence="2 3" key="1">
    <citation type="journal article" date="2014" name="Genome Biol. Evol.">
        <title>The genome of the myxosporean Thelohanellus kitauei shows adaptations to nutrient acquisition within its fish host.</title>
        <authorList>
            <person name="Yang Y."/>
            <person name="Xiong J."/>
            <person name="Zhou Z."/>
            <person name="Huo F."/>
            <person name="Miao W."/>
            <person name="Ran C."/>
            <person name="Liu Y."/>
            <person name="Zhang J."/>
            <person name="Feng J."/>
            <person name="Wang M."/>
            <person name="Wang M."/>
            <person name="Wang L."/>
            <person name="Yao B."/>
        </authorList>
    </citation>
    <scope>NUCLEOTIDE SEQUENCE [LARGE SCALE GENOMIC DNA]</scope>
    <source>
        <strain evidence="2">Wuqing</strain>
    </source>
</reference>
<proteinExistence type="predicted"/>
<dbReference type="EMBL" id="JWZT01003532">
    <property type="protein sequence ID" value="KII66402.1"/>
    <property type="molecule type" value="Genomic_DNA"/>
</dbReference>
<dbReference type="Proteomes" id="UP000031668">
    <property type="component" value="Unassembled WGS sequence"/>
</dbReference>
<accession>A0A0C2MXP3</accession>
<name>A0A0C2MXP3_THEKT</name>